<feature type="transmembrane region" description="Helical" evidence="1">
    <location>
        <begin position="317"/>
        <end position="339"/>
    </location>
</feature>
<gene>
    <name evidence="3" type="ORF">C8N46_111108</name>
</gene>
<feature type="transmembrane region" description="Helical" evidence="1">
    <location>
        <begin position="450"/>
        <end position="468"/>
    </location>
</feature>
<dbReference type="Pfam" id="PF05684">
    <property type="entry name" value="DUF819"/>
    <property type="match status" value="1"/>
</dbReference>
<feature type="transmembrane region" description="Helical" evidence="1">
    <location>
        <begin position="188"/>
        <end position="209"/>
    </location>
</feature>
<feature type="transmembrane region" description="Helical" evidence="1">
    <location>
        <begin position="417"/>
        <end position="438"/>
    </location>
</feature>
<dbReference type="InterPro" id="IPR008537">
    <property type="entry name" value="DUF819"/>
</dbReference>
<keyword evidence="1" id="KW-1133">Transmembrane helix</keyword>
<feature type="transmembrane region" description="Helical" evidence="1">
    <location>
        <begin position="159"/>
        <end position="176"/>
    </location>
</feature>
<dbReference type="PANTHER" id="PTHR34289">
    <property type="entry name" value="PROTEIN, PUTATIVE (DUF819)-RELATED"/>
    <property type="match status" value="1"/>
</dbReference>
<reference evidence="3 4" key="1">
    <citation type="submission" date="2018-04" db="EMBL/GenBank/DDBJ databases">
        <title>Genomic Encyclopedia of Archaeal and Bacterial Type Strains, Phase II (KMG-II): from individual species to whole genera.</title>
        <authorList>
            <person name="Goeker M."/>
        </authorList>
    </citation>
    <scope>NUCLEOTIDE SEQUENCE [LARGE SCALE GENOMIC DNA]</scope>
    <source>
        <strain evidence="3 4">DSM 25731</strain>
    </source>
</reference>
<keyword evidence="1" id="KW-0472">Membrane</keyword>
<accession>A0A2T6BSL6</accession>
<organism evidence="3 4">
    <name type="scientific">Kordia periserrulae</name>
    <dbReference type="NCBI Taxonomy" id="701523"/>
    <lineage>
        <taxon>Bacteria</taxon>
        <taxon>Pseudomonadati</taxon>
        <taxon>Bacteroidota</taxon>
        <taxon>Flavobacteriia</taxon>
        <taxon>Flavobacteriales</taxon>
        <taxon>Flavobacteriaceae</taxon>
        <taxon>Kordia</taxon>
    </lineage>
</organism>
<feature type="signal peptide" evidence="2">
    <location>
        <begin position="1"/>
        <end position="19"/>
    </location>
</feature>
<keyword evidence="2" id="KW-0732">Signal</keyword>
<dbReference type="AlphaFoldDB" id="A0A2T6BSL6"/>
<feature type="transmembrane region" description="Helical" evidence="1">
    <location>
        <begin position="247"/>
        <end position="272"/>
    </location>
</feature>
<comment type="caution">
    <text evidence="3">The sequence shown here is derived from an EMBL/GenBank/DDBJ whole genome shotgun (WGS) entry which is preliminary data.</text>
</comment>
<dbReference type="Proteomes" id="UP000244090">
    <property type="component" value="Unassembled WGS sequence"/>
</dbReference>
<feature type="chain" id="PRO_5015780244" evidence="2">
    <location>
        <begin position="20"/>
        <end position="570"/>
    </location>
</feature>
<feature type="transmembrane region" description="Helical" evidence="1">
    <location>
        <begin position="480"/>
        <end position="500"/>
    </location>
</feature>
<name>A0A2T6BSL6_9FLAO</name>
<keyword evidence="4" id="KW-1185">Reference proteome</keyword>
<sequence>MLKKAAAFLLFLMSFTVFSQNLTIDNIESKQQSFNAKVTIDSIAFTGFDLKIKVNDSFASIENIKNIQKSFLANGDFKFDIKNSEASISYKGDEVYSTVKPLLLFELSNTPKKGFSDVIYEFTEVNFYNGEQTITILPKKQKIKKTIIHPKPFFSSDKVVFGILMLLLGFVFYTEASKNAGWKKFYKYVPALLICYLLPAILSSFGIISDKYSEAYFIASRFLLPAALVLMTLSIDLKGVFNLGPKALIMFFTGTVGIIIGGPLAILLISIFSPETVGGAGPDAVWRGLSTLAGSWIGGGANQAAMLEIFEYSQDKYGAMVLVDIVVANLWMAILLFGIGKSKKIDKKLNADTSAIERLKERVSAFTDKIKRNPTLTELMIILALAFGGVSLAHFGAGAITDFLGQFAIVKNDDGALSFLGSSFFWMITIATAFGIMLSYTKAKNYEGAGASKIGSIFIYILVASIGMKMDLGKVLENPGLLAVGLVWMAIHAGLLILVAKLIRAPYFFLAVGSQANVGGAASAPIVASAFHPSLTSVGVLLAVFGYVVGTYGAILCTVLMEIASKTVVP</sequence>
<evidence type="ECO:0000313" key="4">
    <source>
        <dbReference type="Proteomes" id="UP000244090"/>
    </source>
</evidence>
<feature type="transmembrane region" description="Helical" evidence="1">
    <location>
        <begin position="507"/>
        <end position="528"/>
    </location>
</feature>
<feature type="transmembrane region" description="Helical" evidence="1">
    <location>
        <begin position="540"/>
        <end position="561"/>
    </location>
</feature>
<keyword evidence="1" id="KW-0812">Transmembrane</keyword>
<feature type="transmembrane region" description="Helical" evidence="1">
    <location>
        <begin position="379"/>
        <end position="397"/>
    </location>
</feature>
<protein>
    <submittedName>
        <fullName evidence="3">Putative membrane protein</fullName>
    </submittedName>
</protein>
<dbReference type="EMBL" id="QBKT01000011">
    <property type="protein sequence ID" value="PTX59039.1"/>
    <property type="molecule type" value="Genomic_DNA"/>
</dbReference>
<evidence type="ECO:0000313" key="3">
    <source>
        <dbReference type="EMBL" id="PTX59039.1"/>
    </source>
</evidence>
<feature type="transmembrane region" description="Helical" evidence="1">
    <location>
        <begin position="215"/>
        <end position="235"/>
    </location>
</feature>
<dbReference type="PANTHER" id="PTHR34289:SF8">
    <property type="entry name" value="DUF819 DOMAIN-CONTAINING PROTEIN"/>
    <property type="match status" value="1"/>
</dbReference>
<proteinExistence type="predicted"/>
<evidence type="ECO:0000256" key="2">
    <source>
        <dbReference type="SAM" id="SignalP"/>
    </source>
</evidence>
<evidence type="ECO:0000256" key="1">
    <source>
        <dbReference type="SAM" id="Phobius"/>
    </source>
</evidence>